<keyword evidence="4 6" id="KW-1133">Transmembrane helix</keyword>
<sequence>MVAAVVEDSDRSSSTAASLSSTYPNRRRFSVHGALGGCSVADTLLWRNRTAGVSVAVTASVFWILFELVGYSFLSLIANSLILLVFILFFWAKSAALLNRPLPPLPKLEISEEVVARVSEDVRIWINCALSVARDISIKKDRKLFFKVVLLSWIVSYVGSLFSFLTFIYIGVLLALTVPAFYENFQDHIDEKLGMVISFCLKQYEIAHSRISGQSNKKKKIQ</sequence>
<evidence type="ECO:0000256" key="6">
    <source>
        <dbReference type="RuleBase" id="RU363132"/>
    </source>
</evidence>
<dbReference type="Pfam" id="PF02453">
    <property type="entry name" value="Reticulon"/>
    <property type="match status" value="1"/>
</dbReference>
<dbReference type="GO" id="GO:0009617">
    <property type="term" value="P:response to bacterium"/>
    <property type="evidence" value="ECO:0007669"/>
    <property type="project" value="InterPro"/>
</dbReference>
<proteinExistence type="predicted"/>
<feature type="transmembrane region" description="Helical" evidence="6">
    <location>
        <begin position="144"/>
        <end position="162"/>
    </location>
</feature>
<evidence type="ECO:0000256" key="1">
    <source>
        <dbReference type="ARBA" id="ARBA00004477"/>
    </source>
</evidence>
<dbReference type="AlphaFoldDB" id="A0A835RX81"/>
<feature type="domain" description="Reticulon" evidence="7">
    <location>
        <begin position="40"/>
        <end position="222"/>
    </location>
</feature>
<comment type="subcellular location">
    <subcellularLocation>
        <location evidence="1 6">Endoplasmic reticulum membrane</location>
        <topology evidence="1 6">Multi-pass membrane protein</topology>
    </subcellularLocation>
</comment>
<keyword evidence="5 6" id="KW-0472">Membrane</keyword>
<reference evidence="8 9" key="1">
    <citation type="journal article" date="2020" name="Nat. Food">
        <title>A phased Vanilla planifolia genome enables genetic improvement of flavour and production.</title>
        <authorList>
            <person name="Hasing T."/>
            <person name="Tang H."/>
            <person name="Brym M."/>
            <person name="Khazi F."/>
            <person name="Huang T."/>
            <person name="Chambers A.H."/>
        </authorList>
    </citation>
    <scope>NUCLEOTIDE SEQUENCE [LARGE SCALE GENOMIC DNA]</scope>
    <source>
        <tissue evidence="8">Leaf</tissue>
    </source>
</reference>
<evidence type="ECO:0000259" key="7">
    <source>
        <dbReference type="PROSITE" id="PS50845"/>
    </source>
</evidence>
<keyword evidence="2 6" id="KW-0812">Transmembrane</keyword>
<protein>
    <recommendedName>
        <fullName evidence="6">Reticulon-like protein</fullName>
    </recommendedName>
</protein>
<dbReference type="PROSITE" id="PS50845">
    <property type="entry name" value="RETICULON"/>
    <property type="match status" value="1"/>
</dbReference>
<dbReference type="InterPro" id="IPR045064">
    <property type="entry name" value="Reticulon-like"/>
</dbReference>
<evidence type="ECO:0000313" key="9">
    <source>
        <dbReference type="Proteomes" id="UP000639772"/>
    </source>
</evidence>
<evidence type="ECO:0000313" key="8">
    <source>
        <dbReference type="EMBL" id="KAG0493367.1"/>
    </source>
</evidence>
<accession>A0A835RX81</accession>
<evidence type="ECO:0000256" key="5">
    <source>
        <dbReference type="ARBA" id="ARBA00023136"/>
    </source>
</evidence>
<dbReference type="PANTHER" id="PTHR10994:SF154">
    <property type="entry name" value="RETICULON-LIKE PROTEIN B11"/>
    <property type="match status" value="1"/>
</dbReference>
<comment type="caution">
    <text evidence="8">The sequence shown here is derived from an EMBL/GenBank/DDBJ whole genome shotgun (WGS) entry which is preliminary data.</text>
</comment>
<dbReference type="GO" id="GO:0005789">
    <property type="term" value="C:endoplasmic reticulum membrane"/>
    <property type="evidence" value="ECO:0007669"/>
    <property type="project" value="UniProtKB-SubCell"/>
</dbReference>
<evidence type="ECO:0000256" key="2">
    <source>
        <dbReference type="ARBA" id="ARBA00022692"/>
    </source>
</evidence>
<dbReference type="Proteomes" id="UP000639772">
    <property type="component" value="Unassembled WGS sequence"/>
</dbReference>
<organism evidence="8 9">
    <name type="scientific">Vanilla planifolia</name>
    <name type="common">Vanilla</name>
    <dbReference type="NCBI Taxonomy" id="51239"/>
    <lineage>
        <taxon>Eukaryota</taxon>
        <taxon>Viridiplantae</taxon>
        <taxon>Streptophyta</taxon>
        <taxon>Embryophyta</taxon>
        <taxon>Tracheophyta</taxon>
        <taxon>Spermatophyta</taxon>
        <taxon>Magnoliopsida</taxon>
        <taxon>Liliopsida</taxon>
        <taxon>Asparagales</taxon>
        <taxon>Orchidaceae</taxon>
        <taxon>Vanilloideae</taxon>
        <taxon>Vanilleae</taxon>
        <taxon>Vanilla</taxon>
    </lineage>
</organism>
<dbReference type="PANTHER" id="PTHR10994">
    <property type="entry name" value="RETICULON"/>
    <property type="match status" value="1"/>
</dbReference>
<dbReference type="OrthoDB" id="567788at2759"/>
<feature type="transmembrane region" description="Helical" evidence="6">
    <location>
        <begin position="72"/>
        <end position="92"/>
    </location>
</feature>
<dbReference type="InterPro" id="IPR003388">
    <property type="entry name" value="Reticulon"/>
</dbReference>
<keyword evidence="3 6" id="KW-0256">Endoplasmic reticulum</keyword>
<gene>
    <name evidence="8" type="ORF">HPP92_004361</name>
</gene>
<evidence type="ECO:0000256" key="4">
    <source>
        <dbReference type="ARBA" id="ARBA00022989"/>
    </source>
</evidence>
<dbReference type="EMBL" id="JADCNM010000002">
    <property type="protein sequence ID" value="KAG0493367.1"/>
    <property type="molecule type" value="Genomic_DNA"/>
</dbReference>
<name>A0A835RX81_VANPL</name>
<evidence type="ECO:0000256" key="3">
    <source>
        <dbReference type="ARBA" id="ARBA00022824"/>
    </source>
</evidence>